<dbReference type="GO" id="GO:0006085">
    <property type="term" value="P:acetyl-CoA biosynthetic process"/>
    <property type="evidence" value="ECO:0007669"/>
    <property type="project" value="TreeGrafter"/>
</dbReference>
<evidence type="ECO:0000259" key="7">
    <source>
        <dbReference type="Pfam" id="PF13193"/>
    </source>
</evidence>
<feature type="domain" description="AMP-binding enzyme C-terminal" evidence="7">
    <location>
        <begin position="347"/>
        <end position="425"/>
    </location>
</feature>
<sequence>VTVDNGFRRGKVLPLKKIVDEALEQDSESVQKVVVVKHSEEPTNFVDGRDLWYHDLIKNDLPVPETEIMDSDDPAFILYTSGTTGTPKGVVHSHGGYMVGVWRTIKWVFDLKDNDIYWCTADPGWITGHSYIVYGPLMAGVTTVMYEGAPDYPKNDRIWEMIARYKVTVFYTAPTLVRLMAKYGDEEVKKHDMSSLRLLGSVGEPINPEAWKWYYEKVGGSRCPIMDTWWQTETGMHIITPLPSVPLKPGSAYKPFPGIVADVVDKNGKPVPVGKGGFLVIKNSWPAQLKTLYHNPKRYLDTYYEKIPGGVYTTGDIARKDEDGYFWIQGRSDDVLKIAGHRISNAEIESAIVSHASVTEAGVIGKPHPIKGESAKAFVILKSGVTGSLELIDSIKKHIRTSIGPIAVTDEIEFVEKLPKTRSGKIMRRVLRAQELGEEVGDTSTLED</sequence>
<dbReference type="NCBIfam" id="NF001208">
    <property type="entry name" value="PRK00174.1"/>
    <property type="match status" value="1"/>
</dbReference>
<dbReference type="InterPro" id="IPR020845">
    <property type="entry name" value="AMP-binding_CS"/>
</dbReference>
<dbReference type="InterPro" id="IPR045851">
    <property type="entry name" value="AMP-bd_C_sf"/>
</dbReference>
<feature type="domain" description="AMP-dependent synthetase/ligase" evidence="6">
    <location>
        <begin position="24"/>
        <end position="284"/>
    </location>
</feature>
<dbReference type="EC" id="6.2.1.1" evidence="1"/>
<evidence type="ECO:0000256" key="1">
    <source>
        <dbReference type="ARBA" id="ARBA00013275"/>
    </source>
</evidence>
<keyword evidence="3" id="KW-0547">Nucleotide-binding</keyword>
<dbReference type="Proteomes" id="UP000177912">
    <property type="component" value="Unassembled WGS sequence"/>
</dbReference>
<dbReference type="PROSITE" id="PS00455">
    <property type="entry name" value="AMP_BINDING"/>
    <property type="match status" value="1"/>
</dbReference>
<feature type="non-terminal residue" evidence="8">
    <location>
        <position position="1"/>
    </location>
</feature>
<evidence type="ECO:0000256" key="5">
    <source>
        <dbReference type="ARBA" id="ARBA00022990"/>
    </source>
</evidence>
<evidence type="ECO:0000256" key="4">
    <source>
        <dbReference type="ARBA" id="ARBA00022840"/>
    </source>
</evidence>
<evidence type="ECO:0000256" key="3">
    <source>
        <dbReference type="ARBA" id="ARBA00022741"/>
    </source>
</evidence>
<dbReference type="EMBL" id="MFEI01000032">
    <property type="protein sequence ID" value="OGE80428.1"/>
    <property type="molecule type" value="Genomic_DNA"/>
</dbReference>
<keyword evidence="4" id="KW-0067">ATP-binding</keyword>
<accession>A0A1F5NS16</accession>
<dbReference type="InterPro" id="IPR042099">
    <property type="entry name" value="ANL_N_sf"/>
</dbReference>
<dbReference type="GO" id="GO:0005524">
    <property type="term" value="F:ATP binding"/>
    <property type="evidence" value="ECO:0007669"/>
    <property type="project" value="UniProtKB-KW"/>
</dbReference>
<gene>
    <name evidence="8" type="ORF">A2826_03220</name>
</gene>
<dbReference type="STRING" id="1817822.A2826_03220"/>
<keyword evidence="5" id="KW-0007">Acetylation</keyword>
<dbReference type="AlphaFoldDB" id="A0A1F5NS16"/>
<keyword evidence="2" id="KW-0436">Ligase</keyword>
<dbReference type="Pfam" id="PF00501">
    <property type="entry name" value="AMP-binding"/>
    <property type="match status" value="1"/>
</dbReference>
<name>A0A1F5NS16_9BACT</name>
<dbReference type="PRINTS" id="PR00154">
    <property type="entry name" value="AMPBINDING"/>
</dbReference>
<dbReference type="InterPro" id="IPR025110">
    <property type="entry name" value="AMP-bd_C"/>
</dbReference>
<reference evidence="8 9" key="1">
    <citation type="journal article" date="2016" name="Nat. Commun.">
        <title>Thousands of microbial genomes shed light on interconnected biogeochemical processes in an aquifer system.</title>
        <authorList>
            <person name="Anantharaman K."/>
            <person name="Brown C.T."/>
            <person name="Hug L.A."/>
            <person name="Sharon I."/>
            <person name="Castelle C.J."/>
            <person name="Probst A.J."/>
            <person name="Thomas B.C."/>
            <person name="Singh A."/>
            <person name="Wilkins M.J."/>
            <person name="Karaoz U."/>
            <person name="Brodie E.L."/>
            <person name="Williams K.H."/>
            <person name="Hubbard S.S."/>
            <person name="Banfield J.F."/>
        </authorList>
    </citation>
    <scope>NUCLEOTIDE SEQUENCE [LARGE SCALE GENOMIC DNA]</scope>
</reference>
<organism evidence="8 9">
    <name type="scientific">Candidatus Doudnabacteria bacterium RIFCSPHIGHO2_01_FULL_43_23</name>
    <dbReference type="NCBI Taxonomy" id="1817822"/>
    <lineage>
        <taxon>Bacteria</taxon>
        <taxon>Candidatus Doudnaibacteriota</taxon>
    </lineage>
</organism>
<evidence type="ECO:0000259" key="6">
    <source>
        <dbReference type="Pfam" id="PF00501"/>
    </source>
</evidence>
<evidence type="ECO:0000313" key="8">
    <source>
        <dbReference type="EMBL" id="OGE80428.1"/>
    </source>
</evidence>
<dbReference type="GO" id="GO:0003987">
    <property type="term" value="F:acetate-CoA ligase activity"/>
    <property type="evidence" value="ECO:0007669"/>
    <property type="project" value="UniProtKB-EC"/>
</dbReference>
<protein>
    <recommendedName>
        <fullName evidence="1">acetate--CoA ligase</fullName>
        <ecNumber evidence="1">6.2.1.1</ecNumber>
    </recommendedName>
</protein>
<dbReference type="InterPro" id="IPR020459">
    <property type="entry name" value="AMP-binding"/>
</dbReference>
<dbReference type="SUPFAM" id="SSF56801">
    <property type="entry name" value="Acetyl-CoA synthetase-like"/>
    <property type="match status" value="1"/>
</dbReference>
<evidence type="ECO:0000313" key="9">
    <source>
        <dbReference type="Proteomes" id="UP000177912"/>
    </source>
</evidence>
<dbReference type="Gene3D" id="3.40.50.12780">
    <property type="entry name" value="N-terminal domain of ligase-like"/>
    <property type="match status" value="1"/>
</dbReference>
<evidence type="ECO:0000256" key="2">
    <source>
        <dbReference type="ARBA" id="ARBA00022598"/>
    </source>
</evidence>
<dbReference type="Pfam" id="PF13193">
    <property type="entry name" value="AMP-binding_C"/>
    <property type="match status" value="1"/>
</dbReference>
<dbReference type="GO" id="GO:0005829">
    <property type="term" value="C:cytosol"/>
    <property type="evidence" value="ECO:0007669"/>
    <property type="project" value="TreeGrafter"/>
</dbReference>
<dbReference type="PANTHER" id="PTHR24095">
    <property type="entry name" value="ACETYL-COENZYME A SYNTHETASE"/>
    <property type="match status" value="1"/>
</dbReference>
<proteinExistence type="predicted"/>
<comment type="caution">
    <text evidence="8">The sequence shown here is derived from an EMBL/GenBank/DDBJ whole genome shotgun (WGS) entry which is preliminary data.</text>
</comment>
<dbReference type="PANTHER" id="PTHR24095:SF14">
    <property type="entry name" value="ACETYL-COENZYME A SYNTHETASE 1"/>
    <property type="match status" value="1"/>
</dbReference>
<dbReference type="Gene3D" id="3.30.300.30">
    <property type="match status" value="1"/>
</dbReference>
<dbReference type="InterPro" id="IPR000873">
    <property type="entry name" value="AMP-dep_synth/lig_dom"/>
</dbReference>